<evidence type="ECO:0000256" key="2">
    <source>
        <dbReference type="SAM" id="Phobius"/>
    </source>
</evidence>
<proteinExistence type="predicted"/>
<accession>A0A395I6A6</accession>
<dbReference type="RefSeq" id="XP_025554433.1">
    <property type="nucleotide sequence ID" value="XM_025696210.1"/>
</dbReference>
<keyword evidence="4" id="KW-1185">Reference proteome</keyword>
<feature type="compositionally biased region" description="Polar residues" evidence="1">
    <location>
        <begin position="50"/>
        <end position="66"/>
    </location>
</feature>
<dbReference type="GeneID" id="37200499"/>
<feature type="region of interest" description="Disordered" evidence="1">
    <location>
        <begin position="464"/>
        <end position="487"/>
    </location>
</feature>
<feature type="compositionally biased region" description="Low complexity" evidence="1">
    <location>
        <begin position="37"/>
        <end position="49"/>
    </location>
</feature>
<keyword evidence="2" id="KW-0472">Membrane</keyword>
<evidence type="ECO:0000313" key="3">
    <source>
        <dbReference type="EMBL" id="RAL15279.1"/>
    </source>
</evidence>
<sequence length="545" mass="58159">MDMAIGSSIRELRVVCFDVVVAGLSIHSMRPMAAEAPSSTTPDVSPSSVYLSQSVPTPRISSSLPSSKDFTNRVFSFTSDTHGPANEQAATPLVASGSRPYTGPPQGAKSETSGTRLSHPSLIAMGASRVHHSADGTSAIMIGPVNTYYTLQTGSTAFERLIQPTQLSQSPSLCTTPSSLIPGDAAQDINTSSIPQLALDPQGTIQLHYPHGSASFSWQHTEFIPYEDYQRTSMPESNQVVTTQEIPYGSKGGVTATGPTRAQGIIMPITHSKENSDSSLPSDHRAVLHMPTTSTMYRTEHLSIELGAHSLSPAELNQPFLLQGPSDWKQPSSTEYVDVTAGTLVGHGVLPMTFTPKPSIEGQSGVKPFVKTSSIESGLDSFQITSPAANGYLFLQDRVIASKSTAIAVATLAAEISISITTDADSAVQTDSVVQQGQAFATTPQVQGLQRLTKAVIQQADFSATTPTHRSYSESRNPSASDQRDRRMSGKAIGAVVGAVAGGACGFLGIFAIVVRQRKRKRHRIWISNQYWNDPNRSYISFGSM</sequence>
<dbReference type="EMBL" id="KZ824272">
    <property type="protein sequence ID" value="RAL15279.1"/>
    <property type="molecule type" value="Genomic_DNA"/>
</dbReference>
<evidence type="ECO:0000313" key="4">
    <source>
        <dbReference type="Proteomes" id="UP000248961"/>
    </source>
</evidence>
<dbReference type="AlphaFoldDB" id="A0A395I6A6"/>
<feature type="region of interest" description="Disordered" evidence="1">
    <location>
        <begin position="92"/>
        <end position="116"/>
    </location>
</feature>
<dbReference type="OrthoDB" id="10397365at2759"/>
<name>A0A395I6A6_ASPHC</name>
<reference evidence="3 4" key="1">
    <citation type="submission" date="2018-02" db="EMBL/GenBank/DDBJ databases">
        <title>The genomes of Aspergillus section Nigri reveals drivers in fungal speciation.</title>
        <authorList>
            <consortium name="DOE Joint Genome Institute"/>
            <person name="Vesth T.C."/>
            <person name="Nybo J."/>
            <person name="Theobald S."/>
            <person name="Brandl J."/>
            <person name="Frisvad J.C."/>
            <person name="Nielsen K.F."/>
            <person name="Lyhne E.K."/>
            <person name="Kogle M.E."/>
            <person name="Kuo A."/>
            <person name="Riley R."/>
            <person name="Clum A."/>
            <person name="Nolan M."/>
            <person name="Lipzen A."/>
            <person name="Salamov A."/>
            <person name="Henrissat B."/>
            <person name="Wiebenga A."/>
            <person name="De vries R.P."/>
            <person name="Grigoriev I.V."/>
            <person name="Mortensen U.H."/>
            <person name="Andersen M.R."/>
            <person name="Baker S.E."/>
        </authorList>
    </citation>
    <scope>NUCLEOTIDE SEQUENCE [LARGE SCALE GENOMIC DNA]</scope>
    <source>
        <strain evidence="3 4">CBS 101889</strain>
    </source>
</reference>
<feature type="transmembrane region" description="Helical" evidence="2">
    <location>
        <begin position="492"/>
        <end position="515"/>
    </location>
</feature>
<keyword evidence="2" id="KW-1133">Transmembrane helix</keyword>
<dbReference type="Proteomes" id="UP000248961">
    <property type="component" value="Unassembled WGS sequence"/>
</dbReference>
<feature type="compositionally biased region" description="Polar residues" evidence="1">
    <location>
        <begin position="464"/>
        <end position="481"/>
    </location>
</feature>
<gene>
    <name evidence="3" type="ORF">BO97DRAFT_412023</name>
</gene>
<protein>
    <submittedName>
        <fullName evidence="3">Uncharacterized protein</fullName>
    </submittedName>
</protein>
<evidence type="ECO:0000256" key="1">
    <source>
        <dbReference type="SAM" id="MobiDB-lite"/>
    </source>
</evidence>
<dbReference type="VEuPathDB" id="FungiDB:BO97DRAFT_412023"/>
<organism evidence="3 4">
    <name type="scientific">Aspergillus homomorphus (strain CBS 101889)</name>
    <dbReference type="NCBI Taxonomy" id="1450537"/>
    <lineage>
        <taxon>Eukaryota</taxon>
        <taxon>Fungi</taxon>
        <taxon>Dikarya</taxon>
        <taxon>Ascomycota</taxon>
        <taxon>Pezizomycotina</taxon>
        <taxon>Eurotiomycetes</taxon>
        <taxon>Eurotiomycetidae</taxon>
        <taxon>Eurotiales</taxon>
        <taxon>Aspergillaceae</taxon>
        <taxon>Aspergillus</taxon>
        <taxon>Aspergillus subgen. Circumdati</taxon>
    </lineage>
</organism>
<keyword evidence="2" id="KW-0812">Transmembrane</keyword>
<feature type="region of interest" description="Disordered" evidence="1">
    <location>
        <begin position="34"/>
        <end position="66"/>
    </location>
</feature>